<protein>
    <recommendedName>
        <fullName evidence="2">GED domain-containing protein</fullName>
    </recommendedName>
</protein>
<keyword evidence="4" id="KW-1185">Reference proteome</keyword>
<dbReference type="InterPro" id="IPR022812">
    <property type="entry name" value="Dynamin"/>
</dbReference>
<feature type="domain" description="GED" evidence="2">
    <location>
        <begin position="9"/>
        <end position="100"/>
    </location>
</feature>
<dbReference type="Gene3D" id="1.20.120.1240">
    <property type="entry name" value="Dynamin, middle domain"/>
    <property type="match status" value="1"/>
</dbReference>
<dbReference type="PANTHER" id="PTHR11566:SF54">
    <property type="entry name" value="DYNAMIN-3"/>
    <property type="match status" value="1"/>
</dbReference>
<dbReference type="GO" id="GO:0031623">
    <property type="term" value="P:receptor internalization"/>
    <property type="evidence" value="ECO:0007669"/>
    <property type="project" value="TreeGrafter"/>
</dbReference>
<dbReference type="Proteomes" id="UP001488838">
    <property type="component" value="Unassembled WGS sequence"/>
</dbReference>
<dbReference type="InterPro" id="IPR020850">
    <property type="entry name" value="GED_dom"/>
</dbReference>
<dbReference type="GO" id="GO:0008017">
    <property type="term" value="F:microtubule binding"/>
    <property type="evidence" value="ECO:0007669"/>
    <property type="project" value="TreeGrafter"/>
</dbReference>
<sequence>MDPQLERQVETIRNLVDSYMSIINKCIRDLIPKTIMHLMINNVKDFINSELLAQLYSSEDQNTLMEESAEQAQRRDEMLRMYQALKEALVIIGDINTATVSTPAPPPVDDSWLQHSRRSPPPSPTTQRRPTLSAPLTRPTSGRGPAPAIPSPGPHSGAPPVPFRPGPLPPFPNSSDSFGTPPQVPSRPTRAPPSVPRHLFPFLERQTLNFPYALQVLVTANQSQSLTRKPSKQ</sequence>
<accession>A0AAW0ITS0</accession>
<dbReference type="GO" id="GO:0005874">
    <property type="term" value="C:microtubule"/>
    <property type="evidence" value="ECO:0007669"/>
    <property type="project" value="TreeGrafter"/>
</dbReference>
<evidence type="ECO:0000313" key="3">
    <source>
        <dbReference type="EMBL" id="KAK7817900.1"/>
    </source>
</evidence>
<dbReference type="GO" id="GO:0016185">
    <property type="term" value="P:synaptic vesicle budding from presynaptic endocytic zone membrane"/>
    <property type="evidence" value="ECO:0007669"/>
    <property type="project" value="TreeGrafter"/>
</dbReference>
<dbReference type="PANTHER" id="PTHR11566">
    <property type="entry name" value="DYNAMIN"/>
    <property type="match status" value="1"/>
</dbReference>
<dbReference type="Pfam" id="PF02212">
    <property type="entry name" value="GED"/>
    <property type="match status" value="1"/>
</dbReference>
<organism evidence="3 4">
    <name type="scientific">Myodes glareolus</name>
    <name type="common">Bank vole</name>
    <name type="synonym">Clethrionomys glareolus</name>
    <dbReference type="NCBI Taxonomy" id="447135"/>
    <lineage>
        <taxon>Eukaryota</taxon>
        <taxon>Metazoa</taxon>
        <taxon>Chordata</taxon>
        <taxon>Craniata</taxon>
        <taxon>Vertebrata</taxon>
        <taxon>Euteleostomi</taxon>
        <taxon>Mammalia</taxon>
        <taxon>Eutheria</taxon>
        <taxon>Euarchontoglires</taxon>
        <taxon>Glires</taxon>
        <taxon>Rodentia</taxon>
        <taxon>Myomorpha</taxon>
        <taxon>Muroidea</taxon>
        <taxon>Cricetidae</taxon>
        <taxon>Arvicolinae</taxon>
        <taxon>Myodes</taxon>
    </lineage>
</organism>
<evidence type="ECO:0000313" key="4">
    <source>
        <dbReference type="Proteomes" id="UP001488838"/>
    </source>
</evidence>
<feature type="compositionally biased region" description="Pro residues" evidence="1">
    <location>
        <begin position="147"/>
        <end position="172"/>
    </location>
</feature>
<comment type="caution">
    <text evidence="3">The sequence shown here is derived from an EMBL/GenBank/DDBJ whole genome shotgun (WGS) entry which is preliminary data.</text>
</comment>
<name>A0AAW0ITS0_MYOGA</name>
<dbReference type="InterPro" id="IPR003130">
    <property type="entry name" value="GED"/>
</dbReference>
<dbReference type="EMBL" id="JBBHLL010000091">
    <property type="protein sequence ID" value="KAK7817900.1"/>
    <property type="molecule type" value="Genomic_DNA"/>
</dbReference>
<dbReference type="GO" id="GO:0005737">
    <property type="term" value="C:cytoplasm"/>
    <property type="evidence" value="ECO:0007669"/>
    <property type="project" value="TreeGrafter"/>
</dbReference>
<reference evidence="3 4" key="1">
    <citation type="journal article" date="2023" name="bioRxiv">
        <title>Conserved and derived expression patterns and positive selection on dental genes reveal complex evolutionary context of ever-growing rodent molars.</title>
        <authorList>
            <person name="Calamari Z.T."/>
            <person name="Song A."/>
            <person name="Cohen E."/>
            <person name="Akter M."/>
            <person name="Roy R.D."/>
            <person name="Hallikas O."/>
            <person name="Christensen M.M."/>
            <person name="Li P."/>
            <person name="Marangoni P."/>
            <person name="Jernvall J."/>
            <person name="Klein O.D."/>
        </authorList>
    </citation>
    <scope>NUCLEOTIDE SEQUENCE [LARGE SCALE GENOMIC DNA]</scope>
    <source>
        <strain evidence="3">V071</strain>
    </source>
</reference>
<feature type="compositionally biased region" description="Pro residues" evidence="1">
    <location>
        <begin position="182"/>
        <end position="195"/>
    </location>
</feature>
<dbReference type="SMART" id="SM00302">
    <property type="entry name" value="GED"/>
    <property type="match status" value="1"/>
</dbReference>
<evidence type="ECO:0000256" key="1">
    <source>
        <dbReference type="SAM" id="MobiDB-lite"/>
    </source>
</evidence>
<dbReference type="GO" id="GO:0005886">
    <property type="term" value="C:plasma membrane"/>
    <property type="evidence" value="ECO:0007669"/>
    <property type="project" value="TreeGrafter"/>
</dbReference>
<dbReference type="GO" id="GO:0005525">
    <property type="term" value="F:GTP binding"/>
    <property type="evidence" value="ECO:0007669"/>
    <property type="project" value="InterPro"/>
</dbReference>
<dbReference type="GO" id="GO:0098793">
    <property type="term" value="C:presynapse"/>
    <property type="evidence" value="ECO:0007669"/>
    <property type="project" value="GOC"/>
</dbReference>
<dbReference type="GO" id="GO:0003924">
    <property type="term" value="F:GTPase activity"/>
    <property type="evidence" value="ECO:0007669"/>
    <property type="project" value="InterPro"/>
</dbReference>
<feature type="region of interest" description="Disordered" evidence="1">
    <location>
        <begin position="98"/>
        <end position="198"/>
    </location>
</feature>
<evidence type="ECO:0000259" key="2">
    <source>
        <dbReference type="PROSITE" id="PS51388"/>
    </source>
</evidence>
<dbReference type="PROSITE" id="PS51388">
    <property type="entry name" value="GED"/>
    <property type="match status" value="1"/>
</dbReference>
<dbReference type="AlphaFoldDB" id="A0AAW0ITS0"/>
<proteinExistence type="predicted"/>
<gene>
    <name evidence="3" type="ORF">U0070_005543</name>
</gene>